<dbReference type="Pfam" id="PF14858">
    <property type="entry name" value="CFAP54_N"/>
    <property type="match status" value="1"/>
</dbReference>
<evidence type="ECO:0000313" key="3">
    <source>
        <dbReference type="Proteomes" id="UP000694844"/>
    </source>
</evidence>
<dbReference type="GeneID" id="111107716"/>
<dbReference type="RefSeq" id="XP_022298744.1">
    <property type="nucleotide sequence ID" value="XM_022443036.1"/>
</dbReference>
<feature type="region of interest" description="Disordered" evidence="1">
    <location>
        <begin position="1289"/>
        <end position="1332"/>
    </location>
</feature>
<feature type="compositionally biased region" description="Low complexity" evidence="1">
    <location>
        <begin position="3273"/>
        <end position="3282"/>
    </location>
</feature>
<dbReference type="KEGG" id="cvn:111107716"/>
<dbReference type="CDD" id="cd00063">
    <property type="entry name" value="FN3"/>
    <property type="match status" value="1"/>
</dbReference>
<name>A0A8B8B7R0_CRAVI</name>
<reference evidence="4" key="1">
    <citation type="submission" date="2025-08" db="UniProtKB">
        <authorList>
            <consortium name="RefSeq"/>
        </authorList>
    </citation>
    <scope>IDENTIFICATION</scope>
    <source>
        <tissue evidence="4">Whole sample</tissue>
    </source>
</reference>
<gene>
    <name evidence="4" type="primary">LOC111107716</name>
</gene>
<feature type="region of interest" description="Disordered" evidence="1">
    <location>
        <begin position="3380"/>
        <end position="3403"/>
    </location>
</feature>
<dbReference type="SUPFAM" id="SSF49265">
    <property type="entry name" value="Fibronectin type III"/>
    <property type="match status" value="1"/>
</dbReference>
<dbReference type="InterPro" id="IPR027912">
    <property type="entry name" value="CFAP54"/>
</dbReference>
<evidence type="ECO:0000259" key="2">
    <source>
        <dbReference type="PROSITE" id="PS50853"/>
    </source>
</evidence>
<feature type="region of interest" description="Disordered" evidence="1">
    <location>
        <begin position="2469"/>
        <end position="2517"/>
    </location>
</feature>
<feature type="domain" description="Fibronectin type-III" evidence="2">
    <location>
        <begin position="954"/>
        <end position="1064"/>
    </location>
</feature>
<feature type="compositionally biased region" description="Basic and acidic residues" evidence="1">
    <location>
        <begin position="3009"/>
        <end position="3034"/>
    </location>
</feature>
<dbReference type="OrthoDB" id="2104158at2759"/>
<organism evidence="3 4">
    <name type="scientific">Crassostrea virginica</name>
    <name type="common">Eastern oyster</name>
    <dbReference type="NCBI Taxonomy" id="6565"/>
    <lineage>
        <taxon>Eukaryota</taxon>
        <taxon>Metazoa</taxon>
        <taxon>Spiralia</taxon>
        <taxon>Lophotrochozoa</taxon>
        <taxon>Mollusca</taxon>
        <taxon>Bivalvia</taxon>
        <taxon>Autobranchia</taxon>
        <taxon>Pteriomorphia</taxon>
        <taxon>Ostreida</taxon>
        <taxon>Ostreoidea</taxon>
        <taxon>Ostreidae</taxon>
        <taxon>Crassostrea</taxon>
    </lineage>
</organism>
<dbReference type="Proteomes" id="UP000694844">
    <property type="component" value="Chromosome 8"/>
</dbReference>
<dbReference type="PANTHER" id="PTHR33487">
    <property type="entry name" value="CILIA- AND FLAGELLA-ASSOCIATED PROTEIN 54"/>
    <property type="match status" value="1"/>
</dbReference>
<protein>
    <submittedName>
        <fullName evidence="4">Cilia- and flagella-associated protein 54-like isoform X1</fullName>
    </submittedName>
</protein>
<sequence>MAAILRSAAANVANRGQPSSFYNKDKNNPVFQSLDQEIKKFMGYMKKRNAPGYKKPDEEPSSRPSDTLFELWNKYEPKLPKEYYQSKLLEVGDFLVLVKEYSIALWQCYDRYLMHFGNLNVEEIQDVEAFKKIFFPGGFESDNAGLTFRALMGKSISMYQMVKSGDPKLQNKQSVERCVLILNFLRLVMQVVLPKETLCWLVYNGTVHIYSISRHLMSLGHSARTLEYLLWASMCMETAVPLLAVKYLPWRATLYTAVCQCYFDCKQSQHAEAFARRGLAKINELSNLESLSSSVETPLSEITFRTATVKMAIMVFKRSVYETRRKPKALLRPKTRANLKEAAHLTWPRTPSEKLLADMFEGSAAQFLCILESLTDTNRRILLTAPPASEAEVEILDVYAELFMAGQEILAGGGGHRGSSIKPTSSVHIPALAGITRDCSIMDLASKGEDGCSIEGGIRLVKLAYSYEQWDVFDALIENILTYIRILNSDQYSWDEKALELLMAMEKVNPSRRHKRNMTSVVDDVEKDGGQTAEPKTVPESQAATSARSFNVTDDLTQVAEVMMTIVNGPFEPTKIEVDMVVDAALFLWNKTKSVFQKHQSGSSENPKYLQKMENPSKWVYILDVVHKVLCWCGISSVDPALTAEVVLRLALVFESSAHIDEEGTFALRGSKMSLDEVGQEGSQHHLVSRTSMLSSSMLNINPRQQLLQARDILELGLKNVSYARQAVALSDGKSIADISWAKLEEHPMMPPKKVPTNLDLDAKSITSDLLSLDIQDEVFSPEPTSQRDTNRTEGVKSTEEGEGKPEASPQGEGGKGSATAVWNTIKDLHLELILMYHRVCLKLAAMGPDPADNVPKPFKRRDLSVQEMSPDNSPAYIDDYKELLGACRKNYLSKALLLMQKSLLLSTAGVTTTEQKGLLQDAVSMIQKGQTEEKRIYLENTNVPEVADKPRKVPPPPILLCRTDTMMVFKPAPFCSEDGQEVAWYRIFARSSSGSNVKVRLNDYYFPGTGEEVPSYRCELRVSGLQPNERYVFAVAAYNSDGHLIGGGVGESSKPVLASHPLPVLMTWGFLSQIAYQVGCYDIARQACDVLWGHFIAKPPAPQTVTFTSKSEGAFKVTLMKLNQKIVCVSSPVLLRQFLTSIFISVDMSVKEGELFCDVICDKGPLLQGQMKRLHECEKMLVALELAGWLNEANLALQAVVQCYGLLAPLIFYKIPSVAVVQVLQRCHVVLQEIPAGLRQKRQQSIADSLHHMTACITYSMAKVLRSWGHKQLANSINEAGRRLLALEGDEPKDKKHKDKEATDMTEKGALSGGETSGDEKTEVSDSLPLHALKRKRAKRAGLGVGKEEPEGPANEELKALEAHMLSLSKQAQYEHELSGFEDPSILHAYIAYLPSKLAYREVVKFKRRHRYLEFFVQVAQKALTEGMATQVMDWCDDTASWLNKRNEQIIGMRQYLGKQPGVVTVSGDDPKRFAAAMVEYTKEKEMTTPRIPGSKIAAAKSSTTNKPRRRRQYRPVMVNANMTDGQRHAQEEAELKAIETFSTYFPDMFRQWHKKRKLRKMTVDEMPWRCQLVLLQGMSHFSAFLQRLETRDKVLGTANMYRTNFLDEEWFGFETAGTLVVGWEGGPTRPVEPRGGKRLAEDTEAELARLQASRLDALDLAEHESRPRTTATGIEIAAALATGEIPEELKEVDSPDLAGSQSQTEKTEGTSTEGTTTEGSAPPPMYFYPPEQEDTPRTYRSEASNPPVVQKTTQREVDNVIISTKEITDCLTKTFSHYKKAIILAHRGQHWTLLQNGCRTMWNCAHTALLRAIGSEDGLLSVDNLRAIVWLPMYTAADCLLDMLVHLQSDLEKHAEKAKSKNRKLGDLFETWTGDVTKEKGGASLKFETPLDDSSVCDIRFVTRFVLRVLEMLYYEQKWEKLVDVAMRFSGLTNDRYAEQVLPILVQAQRQLVNLLADLGGEGPPQKHYRELMQRLGGVVTSKDYLTTQLTLVIDPNTLPHIPPGAAIDPLGHGIYTAKDGQKSVSVPLDVPLSLQTLREVLDKSQYTCRALHHSRKLLILYLAGQQNTGEGFLSRQVSRVEFIPTTAKPQPTMPPDISRDEFCDMNDVLTTCMPRSQLGTVISSYEKTIAMLLAKNQRSQAAQAMHELGNLQYHASNIRGAYKWWAEALDHALNMTDALHTWREVLRESTDISADLLKRCGLWGCLLGGVLASNIAQYILTSDLGLRMECCFLSGYFFKALFRTSLPHPRADRDYALYEVGEGCEVTNLVPGLDLLSEKFRCDGRQLIAALRWVTEELARGKHNLFVLPLLTLNQYLTTFVSRDLQRSVDGRILKVRVLTDLRLFNEAFITLQRLLHGERLPQIGDSHFRQTESKMSSLKFNTSKPITEPVNLRVLEMVLDKRLSSSLATLYGPHMTCHLSLVQAHLFVSLADTIPVIPKMEDVILMDGQKDLKPFTISTISRGGLGSKGVKLSSTGSSGARRSTRSSTDTRKDDGGDEDEEEHHSGHVTKRFTQSKKPLTLELIKGTLLTMADQMVTTIAEVILENAEHDKAGLESLPAAELELVVLCKHQQAAISLQKQHAPMAARIVLSALKLLKNSQLFKPRKEAPIIKREEIVDVRARPSSLKGTGPRKDTHANVKIVHPANSQFQYQNFQSRSRLDARLWLDCRQALVKCLMMEIRSLGEIKDPETKVLQELADCRQYCIEGLEEAEACGDIEMQAEFFLQGALLNITEGKSLEHTASLLQDAIKLLQKIPKLSVPGEQLMTRALILHTDLEAVTREDDSVLFTERTLDQYLEAQHLVLKQLERLGETIEHYYPEQMAQFSAPVSPMKNIYLPQLLQLVQIKLRVGHAISRNAAKYIRSGCDKDPTQLWTGALGVLMTAKELSQACVTREANLEAEILLNLGKVQRMLVYHGKFPPRKAVETLVEAIKTSFNNDHDLGLMRQAYMEIALVYLHSSGITALKENNSLDIVVETQELETASAKTDSSRKTKSWKGSPGRSPSPEKSKKDRLSSRTKSSKSDEVNDQEKERRAAWLAIRCAAAVVEAQRARMLLTGDPSVTSQKLQEAAKENIPDFVALDLVSAYVLGEKKKVYKNEIEEELAPLIEAQEVKKVETYEEQVNRAKEGAQDLGWIHFLGYQTVLQRLCSTSTIFASSIKSDTPQQENTDPGDLGPDFDLGFISHAQCDTTLNHDVVRSMLFGGVWSRRTAKLHTYLTAHLQVYSDRCCAVYPPAALSLPTVASVKWDSNVLYKSYAQNLTIPADQEEGIPAGNKGPPGIAPPPPGSNLEQYRPPDKAVTTPAEAEVAIQFYQPSLEENDPQRPDAVGPDSRILLLYALSNKKVNQPGLQWVTLSQLNDLHDRLALLAQRAEISLQEKEKKSRDPVTPSPTPTAKAKKTQRIKALSPKVQRDEQLEGLLKQCADDVTSILGALTDQAETASTAGDIPFEVSRQNIRNLEGLFDPGFGFILRGSDMVAWLVRLLAQP</sequence>
<dbReference type="InterPro" id="IPR013783">
    <property type="entry name" value="Ig-like_fold"/>
</dbReference>
<feature type="compositionally biased region" description="Low complexity" evidence="1">
    <location>
        <begin position="2472"/>
        <end position="2491"/>
    </location>
</feature>
<feature type="region of interest" description="Disordered" evidence="1">
    <location>
        <begin position="1692"/>
        <end position="1753"/>
    </location>
</feature>
<dbReference type="InterPro" id="IPR036116">
    <property type="entry name" value="FN3_sf"/>
</dbReference>
<feature type="region of interest" description="Disordered" evidence="1">
    <location>
        <begin position="777"/>
        <end position="819"/>
    </location>
</feature>
<feature type="compositionally biased region" description="Basic and acidic residues" evidence="1">
    <location>
        <begin position="1291"/>
        <end position="1308"/>
    </location>
</feature>
<keyword evidence="3" id="KW-1185">Reference proteome</keyword>
<feature type="compositionally biased region" description="Basic and acidic residues" evidence="1">
    <location>
        <begin position="789"/>
        <end position="806"/>
    </location>
</feature>
<feature type="compositionally biased region" description="Low complexity" evidence="1">
    <location>
        <begin position="1702"/>
        <end position="1722"/>
    </location>
</feature>
<dbReference type="PANTHER" id="PTHR33487:SF1">
    <property type="entry name" value="CILIA- AND FLAGELLA-ASSOCIATED PROTEIN 54"/>
    <property type="match status" value="1"/>
</dbReference>
<dbReference type="Gene3D" id="2.60.40.10">
    <property type="entry name" value="Immunoglobulins"/>
    <property type="match status" value="1"/>
</dbReference>
<feature type="region of interest" description="Disordered" evidence="1">
    <location>
        <begin position="3270"/>
        <end position="3304"/>
    </location>
</feature>
<evidence type="ECO:0000256" key="1">
    <source>
        <dbReference type="SAM" id="MobiDB-lite"/>
    </source>
</evidence>
<proteinExistence type="predicted"/>
<accession>A0A8B8B7R0</accession>
<feature type="region of interest" description="Disordered" evidence="1">
    <location>
        <begin position="513"/>
        <end position="545"/>
    </location>
</feature>
<dbReference type="GO" id="GO:0060271">
    <property type="term" value="P:cilium assembly"/>
    <property type="evidence" value="ECO:0007669"/>
    <property type="project" value="TreeGrafter"/>
</dbReference>
<dbReference type="InterPro" id="IPR003961">
    <property type="entry name" value="FN3_dom"/>
</dbReference>
<dbReference type="PROSITE" id="PS50853">
    <property type="entry name" value="FN3"/>
    <property type="match status" value="1"/>
</dbReference>
<evidence type="ECO:0000313" key="4">
    <source>
        <dbReference type="RefSeq" id="XP_022298744.1"/>
    </source>
</evidence>
<feature type="region of interest" description="Disordered" evidence="1">
    <location>
        <begin position="2986"/>
        <end position="3034"/>
    </location>
</feature>